<protein>
    <recommendedName>
        <fullName evidence="4">Protein PHLOEM PROTEIN 2-LIKE A10</fullName>
    </recommendedName>
</protein>
<dbReference type="EMBL" id="JAAGAX010000013">
    <property type="protein sequence ID" value="KAF2295615.1"/>
    <property type="molecule type" value="Genomic_DNA"/>
</dbReference>
<keyword evidence="1" id="KW-0472">Membrane</keyword>
<reference evidence="2 3" key="1">
    <citation type="journal article" date="2020" name="Mol. Plant">
        <title>The Chromosome-Based Rubber Tree Genome Provides New Insights into Spurge Genome Evolution and Rubber Biosynthesis.</title>
        <authorList>
            <person name="Liu J."/>
            <person name="Shi C."/>
            <person name="Shi C.C."/>
            <person name="Li W."/>
            <person name="Zhang Q.J."/>
            <person name="Zhang Y."/>
            <person name="Li K."/>
            <person name="Lu H.F."/>
            <person name="Shi C."/>
            <person name="Zhu S.T."/>
            <person name="Xiao Z.Y."/>
            <person name="Nan H."/>
            <person name="Yue Y."/>
            <person name="Zhu X.G."/>
            <person name="Wu Y."/>
            <person name="Hong X.N."/>
            <person name="Fan G.Y."/>
            <person name="Tong Y."/>
            <person name="Zhang D."/>
            <person name="Mao C.L."/>
            <person name="Liu Y.L."/>
            <person name="Hao S.J."/>
            <person name="Liu W.Q."/>
            <person name="Lv M.Q."/>
            <person name="Zhang H.B."/>
            <person name="Liu Y."/>
            <person name="Hu-Tang G.R."/>
            <person name="Wang J.P."/>
            <person name="Wang J.H."/>
            <person name="Sun Y.H."/>
            <person name="Ni S.B."/>
            <person name="Chen W.B."/>
            <person name="Zhang X.C."/>
            <person name="Jiao Y.N."/>
            <person name="Eichler E.E."/>
            <person name="Li G.H."/>
            <person name="Liu X."/>
            <person name="Gao L.Z."/>
        </authorList>
    </citation>
    <scope>NUCLEOTIDE SEQUENCE [LARGE SCALE GENOMIC DNA]</scope>
    <source>
        <strain evidence="3">cv. GT1</strain>
        <tissue evidence="2">Leaf</tissue>
    </source>
</reference>
<keyword evidence="3" id="KW-1185">Reference proteome</keyword>
<proteinExistence type="predicted"/>
<dbReference type="PANTHER" id="PTHR21477:SF31">
    <property type="entry name" value="PROTEIN PHLOEM PROTEIN 2-LIKE A10-LIKE"/>
    <property type="match status" value="1"/>
</dbReference>
<evidence type="ECO:0000313" key="2">
    <source>
        <dbReference type="EMBL" id="KAF2295615.1"/>
    </source>
</evidence>
<dbReference type="Proteomes" id="UP000467840">
    <property type="component" value="Chromosome 7"/>
</dbReference>
<gene>
    <name evidence="2" type="ORF">GH714_033308</name>
</gene>
<comment type="caution">
    <text evidence="2">The sequence shown here is derived from an EMBL/GenBank/DDBJ whole genome shotgun (WGS) entry which is preliminary data.</text>
</comment>
<dbReference type="InterPro" id="IPR019141">
    <property type="entry name" value="DUF2045"/>
</dbReference>
<dbReference type="PANTHER" id="PTHR21477">
    <property type="entry name" value="ZGC:172139"/>
    <property type="match status" value="1"/>
</dbReference>
<evidence type="ECO:0008006" key="4">
    <source>
        <dbReference type="Google" id="ProtNLM"/>
    </source>
</evidence>
<dbReference type="AlphaFoldDB" id="A0A6A6L5A1"/>
<name>A0A6A6L5A1_HEVBR</name>
<accession>A0A6A6L5A1</accession>
<evidence type="ECO:0000313" key="3">
    <source>
        <dbReference type="Proteomes" id="UP000467840"/>
    </source>
</evidence>
<feature type="transmembrane region" description="Helical" evidence="1">
    <location>
        <begin position="217"/>
        <end position="235"/>
    </location>
</feature>
<evidence type="ECO:0000256" key="1">
    <source>
        <dbReference type="SAM" id="Phobius"/>
    </source>
</evidence>
<keyword evidence="1" id="KW-0812">Transmembrane</keyword>
<feature type="transmembrane region" description="Helical" evidence="1">
    <location>
        <begin position="20"/>
        <end position="38"/>
    </location>
</feature>
<sequence length="259" mass="28743">MDLQLVEKGLLGYTWKRKRLVAMLAAIVFSTYAAYRVYHLPSIEKRKRFSKVLGALISIAEVIYDSAETVGIISKDLKDFLQSEFDQIPNSLKQISKVASARIDHDSSANANPSFLDKVFDKFSTPVGSGFVSVFVGSFARNLIMAFYQDETSCCRGLNSNSDLNDAPATTSNHVCSEMNSVRELVDVVFAYNERILQPAIVSFWVLSSVDLRSPKIWILVLLIGGVKICIRLVLVPTETLPSRHKLSALSLRKGAVSF</sequence>
<keyword evidence="1" id="KW-1133">Transmembrane helix</keyword>
<organism evidence="2 3">
    <name type="scientific">Hevea brasiliensis</name>
    <name type="common">Para rubber tree</name>
    <name type="synonym">Siphonia brasiliensis</name>
    <dbReference type="NCBI Taxonomy" id="3981"/>
    <lineage>
        <taxon>Eukaryota</taxon>
        <taxon>Viridiplantae</taxon>
        <taxon>Streptophyta</taxon>
        <taxon>Embryophyta</taxon>
        <taxon>Tracheophyta</taxon>
        <taxon>Spermatophyta</taxon>
        <taxon>Magnoliopsida</taxon>
        <taxon>eudicotyledons</taxon>
        <taxon>Gunneridae</taxon>
        <taxon>Pentapetalae</taxon>
        <taxon>rosids</taxon>
        <taxon>fabids</taxon>
        <taxon>Malpighiales</taxon>
        <taxon>Euphorbiaceae</taxon>
        <taxon>Crotonoideae</taxon>
        <taxon>Micrandreae</taxon>
        <taxon>Hevea</taxon>
    </lineage>
</organism>